<keyword evidence="4" id="KW-0215">Deoxyribonucleotide synthesis</keyword>
<evidence type="ECO:0000313" key="6">
    <source>
        <dbReference type="EMBL" id="APZ82304.1"/>
    </source>
</evidence>
<comment type="catalytic activity">
    <reaction evidence="4">
        <text>a 2'-deoxyribonucleoside 5'-diphosphate + [thioredoxin]-disulfide + H2O = a ribonucleoside 5'-diphosphate + [thioredoxin]-dithiol</text>
        <dbReference type="Rhea" id="RHEA:23252"/>
        <dbReference type="Rhea" id="RHEA-COMP:10698"/>
        <dbReference type="Rhea" id="RHEA-COMP:10700"/>
        <dbReference type="ChEBI" id="CHEBI:15377"/>
        <dbReference type="ChEBI" id="CHEBI:29950"/>
        <dbReference type="ChEBI" id="CHEBI:50058"/>
        <dbReference type="ChEBI" id="CHEBI:57930"/>
        <dbReference type="ChEBI" id="CHEBI:73316"/>
        <dbReference type="EC" id="1.17.4.1"/>
    </reaction>
</comment>
<comment type="function">
    <text evidence="4">Provides the precursors necessary for DNA synthesis. Catalyzes the biosynthesis of deoxyribonucleotides from the corresponding ribonucleotides.</text>
</comment>
<dbReference type="EMBL" id="KY368639">
    <property type="protein sequence ID" value="APZ82304.1"/>
    <property type="molecule type" value="Genomic_DNA"/>
</dbReference>
<evidence type="ECO:0000256" key="3">
    <source>
        <dbReference type="ARBA" id="ARBA00023002"/>
    </source>
</evidence>
<proteinExistence type="inferred from homology"/>
<dbReference type="InterPro" id="IPR013346">
    <property type="entry name" value="NrdE_NrdA_C"/>
</dbReference>
<accession>A0A217EQJ5</accession>
<organism evidence="6 7">
    <name type="scientific">Bacillus phage vB_BsuM-Goe2</name>
    <dbReference type="NCBI Taxonomy" id="1933062"/>
    <lineage>
        <taxon>Viruses</taxon>
        <taxon>Duplodnaviria</taxon>
        <taxon>Heunggongvirae</taxon>
        <taxon>Uroviricota</taxon>
        <taxon>Caudoviricetes</taxon>
        <taxon>Herelleviridae</taxon>
        <taxon>Spounavirinae</taxon>
        <taxon>Okubovirus</taxon>
        <taxon>Okubovirus camphawk</taxon>
    </lineage>
</organism>
<comment type="similarity">
    <text evidence="1 4">Belongs to the ribonucleoside diphosphate reductase large chain family.</text>
</comment>
<dbReference type="CDD" id="cd01679">
    <property type="entry name" value="RNR_I"/>
    <property type="match status" value="1"/>
</dbReference>
<evidence type="ECO:0000256" key="4">
    <source>
        <dbReference type="RuleBase" id="RU003410"/>
    </source>
</evidence>
<dbReference type="GO" id="GO:0005524">
    <property type="term" value="F:ATP binding"/>
    <property type="evidence" value="ECO:0007669"/>
    <property type="project" value="InterPro"/>
</dbReference>
<dbReference type="PRINTS" id="PR01183">
    <property type="entry name" value="RIBORDTASEM1"/>
</dbReference>
<dbReference type="InterPro" id="IPR013509">
    <property type="entry name" value="RNR_lsu_N"/>
</dbReference>
<dbReference type="GO" id="GO:0009263">
    <property type="term" value="P:deoxyribonucleotide biosynthetic process"/>
    <property type="evidence" value="ECO:0007669"/>
    <property type="project" value="UniProtKB-KW"/>
</dbReference>
<dbReference type="PANTHER" id="PTHR11573:SF6">
    <property type="entry name" value="RIBONUCLEOSIDE-DIPHOSPHATE REDUCTASE LARGE SUBUNIT"/>
    <property type="match status" value="1"/>
</dbReference>
<dbReference type="Pfam" id="PF00317">
    <property type="entry name" value="Ribonuc_red_lgN"/>
    <property type="match status" value="1"/>
</dbReference>
<feature type="domain" description="Ribonucleotide reductase large subunit" evidence="5">
    <location>
        <begin position="611"/>
        <end position="633"/>
    </location>
</feature>
<dbReference type="PANTHER" id="PTHR11573">
    <property type="entry name" value="RIBONUCLEOSIDE-DIPHOSPHATE REDUCTASE LARGE CHAIN"/>
    <property type="match status" value="1"/>
</dbReference>
<evidence type="ECO:0000313" key="7">
    <source>
        <dbReference type="Proteomes" id="UP000224660"/>
    </source>
</evidence>
<gene>
    <name evidence="6" type="ORF">Goe2_c06800</name>
</gene>
<dbReference type="InterPro" id="IPR000788">
    <property type="entry name" value="RNR_lg_C"/>
</dbReference>
<evidence type="ECO:0000256" key="2">
    <source>
        <dbReference type="ARBA" id="ARBA00012274"/>
    </source>
</evidence>
<name>A0A217EQJ5_9CAUD</name>
<keyword evidence="3 4" id="KW-0560">Oxidoreductase</keyword>
<dbReference type="GO" id="GO:0004748">
    <property type="term" value="F:ribonucleoside-diphosphate reductase activity, thioredoxin disulfide as acceptor"/>
    <property type="evidence" value="ECO:0007669"/>
    <property type="project" value="UniProtKB-EC"/>
</dbReference>
<dbReference type="EC" id="1.17.4.1" evidence="2 4"/>
<dbReference type="SUPFAM" id="SSF51998">
    <property type="entry name" value="PFL-like glycyl radical enzymes"/>
    <property type="match status" value="1"/>
</dbReference>
<dbReference type="Gene3D" id="3.20.70.20">
    <property type="match status" value="1"/>
</dbReference>
<dbReference type="Pfam" id="PF02867">
    <property type="entry name" value="Ribonuc_red_lgC"/>
    <property type="match status" value="1"/>
</dbReference>
<evidence type="ECO:0000256" key="1">
    <source>
        <dbReference type="ARBA" id="ARBA00010406"/>
    </source>
</evidence>
<dbReference type="NCBIfam" id="TIGR02506">
    <property type="entry name" value="NrdE_NrdA"/>
    <property type="match status" value="1"/>
</dbReference>
<dbReference type="Proteomes" id="UP000224660">
    <property type="component" value="Segment"/>
</dbReference>
<sequence length="756" mass="86217">MNTDIKDFNPSEFLEFVLRGHEDSKVEQYKSQVQKAITRGEDINTITNLALVRVDIDTPEWNFIAARSILFDLYYKAGQLRGDQNPVQRIKELVNNGQYGSFLLEKYTEDEINQAYSFIDTERDLLLDHSGIMMLNDRYLFKYKDSKGNMHPYELPQERWLTIALTLMQDEKPEKRMDLVKKAYWVLSNLYITVATPTMGNAGRPDGQLSSCFIGTVEDSLDNIYDNNKDSAMVSKFGGGIGVYMGKIRSLNSYIRGMKGKSQGVIPWIKGLENTANSVDQLGQRKGAIAVYLDIWHKDVMEFLQIGTNNGDERRKARDVFPGLCVPDLFMEKLQPNPETGKVDPDAKWYLFDPHEVRMVMGYSLEDSYDEEEGAGTFRKRYMECVNSPLLSRTEVLVKDVAKAFMVSLMETGMPFMFFRDEVNRKNPNKHAGMVYCSNLCTEITQNMSPTVQVEEYVENEDTDEAMIVYKVKPGDYVVCNLSSVNLGKAYPSGHLEDIIDIQVRMLDNVIDVNNLPRKQATLTNKKYRAIGLGTFGWHHLLAVSGIKWDSEESVEFADKVYEKIAYLALRASANIAKEKGAYRAFEGSDFHTGDYFNIRGYKSEGSEHDWDTLKEDCMNTGIRNAHVLAVAPNGNTALIAGSTQGIDAFYTGTGIYYEEKKDFKIPVIAPDMSPKTFPYYWKSGAFDVSHEYTIRQNAMRQKHIDQSVSFNIYIKSDIKFKDILNIINTCWKSKLKTTYYFRGQSNDIEDCVSCT</sequence>
<dbReference type="InterPro" id="IPR039718">
    <property type="entry name" value="Rrm1"/>
</dbReference>
<dbReference type="SUPFAM" id="SSF48168">
    <property type="entry name" value="R1 subunit of ribonucleotide reductase, N-terminal domain"/>
    <property type="match status" value="1"/>
</dbReference>
<evidence type="ECO:0000259" key="5">
    <source>
        <dbReference type="PROSITE" id="PS00089"/>
    </source>
</evidence>
<dbReference type="UniPathway" id="UPA00326"/>
<dbReference type="PROSITE" id="PS00089">
    <property type="entry name" value="RIBORED_LARGE"/>
    <property type="match status" value="1"/>
</dbReference>
<reference evidence="6 7" key="1">
    <citation type="journal article" date="2017" name="Viruses">
        <title>Characterization of Bacillus subtilis Viruses vB_BsuM-Goe2 and vB_BsuM-Goe3.</title>
        <authorList>
            <person name="Willms I.M."/>
            <person name="Hoppert M."/>
            <person name="Hertel R."/>
        </authorList>
    </citation>
    <scope>NUCLEOTIDE SEQUENCE [LARGE SCALE GENOMIC DNA]</scope>
</reference>
<protein>
    <recommendedName>
        <fullName evidence="2 4">Ribonucleoside-diphosphate reductase</fullName>
        <ecNumber evidence="2 4">1.17.4.1</ecNumber>
    </recommendedName>
</protein>
<dbReference type="InterPro" id="IPR008926">
    <property type="entry name" value="RNR_R1-su_N"/>
</dbReference>